<feature type="domain" description="FAD-binding PCMH-type" evidence="6">
    <location>
        <begin position="41"/>
        <end position="212"/>
    </location>
</feature>
<dbReference type="VEuPathDB" id="FungiDB:Z519_12174"/>
<dbReference type="InterPro" id="IPR050416">
    <property type="entry name" value="FAD-linked_Oxidoreductase"/>
</dbReference>
<keyword evidence="3" id="KW-0285">Flavoprotein</keyword>
<dbReference type="Gene3D" id="3.40.462.20">
    <property type="match status" value="1"/>
</dbReference>
<evidence type="ECO:0000256" key="3">
    <source>
        <dbReference type="ARBA" id="ARBA00022630"/>
    </source>
</evidence>
<dbReference type="Pfam" id="PF08031">
    <property type="entry name" value="BBE"/>
    <property type="match status" value="1"/>
</dbReference>
<dbReference type="RefSeq" id="XP_016613940.1">
    <property type="nucleotide sequence ID" value="XM_016769881.1"/>
</dbReference>
<organism evidence="7 8">
    <name type="scientific">Cladophialophora bantiana (strain ATCC 10958 / CBS 173.52 / CDC B-1940 / NIH 8579)</name>
    <name type="common">Xylohypha bantiana</name>
    <dbReference type="NCBI Taxonomy" id="1442370"/>
    <lineage>
        <taxon>Eukaryota</taxon>
        <taxon>Fungi</taxon>
        <taxon>Dikarya</taxon>
        <taxon>Ascomycota</taxon>
        <taxon>Pezizomycotina</taxon>
        <taxon>Eurotiomycetes</taxon>
        <taxon>Chaetothyriomycetidae</taxon>
        <taxon>Chaetothyriales</taxon>
        <taxon>Herpotrichiellaceae</taxon>
        <taxon>Cladophialophora</taxon>
    </lineage>
</organism>
<dbReference type="InterPro" id="IPR016167">
    <property type="entry name" value="FAD-bd_PCMH_sub1"/>
</dbReference>
<dbReference type="Gene3D" id="3.30.465.10">
    <property type="match status" value="1"/>
</dbReference>
<gene>
    <name evidence="7" type="ORF">Z519_12174</name>
</gene>
<dbReference type="GeneID" id="27705102"/>
<evidence type="ECO:0000256" key="2">
    <source>
        <dbReference type="ARBA" id="ARBA00005466"/>
    </source>
</evidence>
<sequence>MGSVRTAPPAIEDFRASLKASKVLTADSEGYDESLHRWSEAAEKRAAVVVQATCAEDVSKALLYAQAQGLEVAVVGGGHSTSGSSSTEGGLVVDLTKMRQVTVDPERQTIKAQGGTIWEDVDHAAAKYGLATVGGTVNHTGVGGLTLGGGYGWLTGKYGLTIDNLLEAEVVLADGRILQASEKENSDLFWALRGAGQSFGVATSFTFRGYKQENAVWGGLLVFPTSSLAKVVEFANHVVTTTEGQSGMVVGIGAPAPARQPAVLTVLFYNGTKDEGLRYYAPLFDLKPIVDKTREMPYEEVNAMLNTVSTHGDRKTQKGTAFTVPLSTDLAQQILDDYLDFIAKIPDAIKTIILFEFFSQKVVNQVSQTAMSFANRGEHYNILFSVRWVGELNDAACREWTRNAARRVTDAEQARRSGDGVGQYGNYDGIASASAKDIFGVNFERVLALKKQYDPKNVFFKGAGKFPLFGDDEAPGLGTQSKP</sequence>
<dbReference type="Gene3D" id="3.30.43.10">
    <property type="entry name" value="Uridine Diphospho-n-acetylenolpyruvylglucosamine Reductase, domain 2"/>
    <property type="match status" value="1"/>
</dbReference>
<dbReference type="PROSITE" id="PS51387">
    <property type="entry name" value="FAD_PCMH"/>
    <property type="match status" value="1"/>
</dbReference>
<dbReference type="InterPro" id="IPR036318">
    <property type="entry name" value="FAD-bd_PCMH-like_sf"/>
</dbReference>
<dbReference type="GO" id="GO:0071949">
    <property type="term" value="F:FAD binding"/>
    <property type="evidence" value="ECO:0007669"/>
    <property type="project" value="InterPro"/>
</dbReference>
<proteinExistence type="inferred from homology"/>
<keyword evidence="4" id="KW-0274">FAD</keyword>
<reference evidence="7" key="1">
    <citation type="submission" date="2015-01" db="EMBL/GenBank/DDBJ databases">
        <title>The Genome Sequence of Cladophialophora bantiana CBS 173.52.</title>
        <authorList>
            <consortium name="The Broad Institute Genomics Platform"/>
            <person name="Cuomo C."/>
            <person name="de Hoog S."/>
            <person name="Gorbushina A."/>
            <person name="Stielow B."/>
            <person name="Teixiera M."/>
            <person name="Abouelleil A."/>
            <person name="Chapman S.B."/>
            <person name="Priest M."/>
            <person name="Young S.K."/>
            <person name="Wortman J."/>
            <person name="Nusbaum C."/>
            <person name="Birren B."/>
        </authorList>
    </citation>
    <scope>NUCLEOTIDE SEQUENCE [LARGE SCALE GENOMIC DNA]</scope>
    <source>
        <strain evidence="7">CBS 173.52</strain>
    </source>
</reference>
<comment type="similarity">
    <text evidence="2">Belongs to the oxygen-dependent FAD-linked oxidoreductase family.</text>
</comment>
<dbReference type="Proteomes" id="UP000053789">
    <property type="component" value="Unassembled WGS sequence"/>
</dbReference>
<dbReference type="PANTHER" id="PTHR42973">
    <property type="entry name" value="BINDING OXIDOREDUCTASE, PUTATIVE (AFU_ORTHOLOGUE AFUA_1G17690)-RELATED"/>
    <property type="match status" value="1"/>
</dbReference>
<comment type="cofactor">
    <cofactor evidence="1">
        <name>FAD</name>
        <dbReference type="ChEBI" id="CHEBI:57692"/>
    </cofactor>
</comment>
<dbReference type="InterPro" id="IPR012951">
    <property type="entry name" value="BBE"/>
</dbReference>
<dbReference type="AlphaFoldDB" id="A0A0D2EAV1"/>
<dbReference type="HOGENOM" id="CLU_018354_10_0_1"/>
<dbReference type="Pfam" id="PF01565">
    <property type="entry name" value="FAD_binding_4"/>
    <property type="match status" value="1"/>
</dbReference>
<accession>A0A0D2EAV1</accession>
<dbReference type="GO" id="GO:0016491">
    <property type="term" value="F:oxidoreductase activity"/>
    <property type="evidence" value="ECO:0007669"/>
    <property type="project" value="UniProtKB-KW"/>
</dbReference>
<evidence type="ECO:0000259" key="6">
    <source>
        <dbReference type="PROSITE" id="PS51387"/>
    </source>
</evidence>
<dbReference type="EMBL" id="KN847005">
    <property type="protein sequence ID" value="KIW87271.1"/>
    <property type="molecule type" value="Genomic_DNA"/>
</dbReference>
<dbReference type="InterPro" id="IPR016169">
    <property type="entry name" value="FAD-bd_PCMH_sub2"/>
</dbReference>
<dbReference type="InterPro" id="IPR016166">
    <property type="entry name" value="FAD-bd_PCMH"/>
</dbReference>
<protein>
    <recommendedName>
        <fullName evidence="6">FAD-binding PCMH-type domain-containing protein</fullName>
    </recommendedName>
</protein>
<evidence type="ECO:0000256" key="5">
    <source>
        <dbReference type="ARBA" id="ARBA00023002"/>
    </source>
</evidence>
<dbReference type="SUPFAM" id="SSF56176">
    <property type="entry name" value="FAD-binding/transporter-associated domain-like"/>
    <property type="match status" value="1"/>
</dbReference>
<dbReference type="InterPro" id="IPR006094">
    <property type="entry name" value="Oxid_FAD_bind_N"/>
</dbReference>
<evidence type="ECO:0000313" key="8">
    <source>
        <dbReference type="Proteomes" id="UP000053789"/>
    </source>
</evidence>
<keyword evidence="5" id="KW-0560">Oxidoreductase</keyword>
<evidence type="ECO:0000256" key="4">
    <source>
        <dbReference type="ARBA" id="ARBA00022827"/>
    </source>
</evidence>
<dbReference type="OrthoDB" id="415825at2759"/>
<evidence type="ECO:0000313" key="7">
    <source>
        <dbReference type="EMBL" id="KIW87271.1"/>
    </source>
</evidence>
<name>A0A0D2EAV1_CLAB1</name>
<keyword evidence="8" id="KW-1185">Reference proteome</keyword>
<evidence type="ECO:0000256" key="1">
    <source>
        <dbReference type="ARBA" id="ARBA00001974"/>
    </source>
</evidence>
<dbReference type="PANTHER" id="PTHR42973:SF39">
    <property type="entry name" value="FAD-BINDING PCMH-TYPE DOMAIN-CONTAINING PROTEIN"/>
    <property type="match status" value="1"/>
</dbReference>